<dbReference type="SUPFAM" id="SSF103506">
    <property type="entry name" value="Mitochondrial carrier"/>
    <property type="match status" value="1"/>
</dbReference>
<dbReference type="Proteomes" id="UP000258309">
    <property type="component" value="Unassembled WGS sequence"/>
</dbReference>
<comment type="similarity">
    <text evidence="2 10">Belongs to the mitochondrial carrier (TC 2.A.29) family.</text>
</comment>
<keyword evidence="4 9" id="KW-0812">Transmembrane</keyword>
<dbReference type="EMBL" id="NCSJ02000003">
    <property type="protein sequence ID" value="RFU35925.1"/>
    <property type="molecule type" value="Genomic_DNA"/>
</dbReference>
<keyword evidence="8 9" id="KW-0472">Membrane</keyword>
<reference evidence="11 12" key="1">
    <citation type="submission" date="2018-05" db="EMBL/GenBank/DDBJ databases">
        <title>Draft genome sequence of Scytalidium lignicola DSM 105466, a ubiquitous saprotrophic fungus.</title>
        <authorList>
            <person name="Buettner E."/>
            <person name="Gebauer A.M."/>
            <person name="Hofrichter M."/>
            <person name="Liers C."/>
            <person name="Kellner H."/>
        </authorList>
    </citation>
    <scope>NUCLEOTIDE SEQUENCE [LARGE SCALE GENOMIC DNA]</scope>
    <source>
        <strain evidence="11 12">DSM 105466</strain>
    </source>
</reference>
<dbReference type="InterPro" id="IPR023395">
    <property type="entry name" value="MCP_dom_sf"/>
</dbReference>
<dbReference type="Pfam" id="PF00153">
    <property type="entry name" value="Mito_carr"/>
    <property type="match status" value="3"/>
</dbReference>
<feature type="repeat" description="Solcar" evidence="9">
    <location>
        <begin position="215"/>
        <end position="330"/>
    </location>
</feature>
<name>A0A3E2HRE4_SCYLI</name>
<keyword evidence="3 10" id="KW-0813">Transport</keyword>
<comment type="caution">
    <text evidence="11">The sequence shown here is derived from an EMBL/GenBank/DDBJ whole genome shotgun (WGS) entry which is preliminary data.</text>
</comment>
<evidence type="ECO:0000313" key="11">
    <source>
        <dbReference type="EMBL" id="RFU35925.1"/>
    </source>
</evidence>
<comment type="subcellular location">
    <subcellularLocation>
        <location evidence="1">Membrane</location>
        <topology evidence="1">Multi-pass membrane protein</topology>
    </subcellularLocation>
</comment>
<evidence type="ECO:0000256" key="6">
    <source>
        <dbReference type="ARBA" id="ARBA00022792"/>
    </source>
</evidence>
<dbReference type="Gene3D" id="1.50.40.10">
    <property type="entry name" value="Mitochondrial carrier domain"/>
    <property type="match status" value="2"/>
</dbReference>
<proteinExistence type="inferred from homology"/>
<keyword evidence="12" id="KW-1185">Reference proteome</keyword>
<evidence type="ECO:0000256" key="2">
    <source>
        <dbReference type="ARBA" id="ARBA00006375"/>
    </source>
</evidence>
<keyword evidence="5" id="KW-0677">Repeat</keyword>
<gene>
    <name evidence="11" type="ORF">B7463_g391</name>
</gene>
<keyword evidence="6" id="KW-0496">Mitochondrion</keyword>
<dbReference type="PROSITE" id="PS50920">
    <property type="entry name" value="SOLCAR"/>
    <property type="match status" value="3"/>
</dbReference>
<feature type="repeat" description="Solcar" evidence="9">
    <location>
        <begin position="3"/>
        <end position="87"/>
    </location>
</feature>
<dbReference type="PANTHER" id="PTHR45667">
    <property type="entry name" value="S-ADENOSYLMETHIONINE MITOCHONDRIAL CARRIER PROTEIN"/>
    <property type="match status" value="1"/>
</dbReference>
<organism evidence="11 12">
    <name type="scientific">Scytalidium lignicola</name>
    <name type="common">Hyphomycete</name>
    <dbReference type="NCBI Taxonomy" id="5539"/>
    <lineage>
        <taxon>Eukaryota</taxon>
        <taxon>Fungi</taxon>
        <taxon>Dikarya</taxon>
        <taxon>Ascomycota</taxon>
        <taxon>Pezizomycotina</taxon>
        <taxon>Leotiomycetes</taxon>
        <taxon>Leotiomycetes incertae sedis</taxon>
        <taxon>Scytalidium</taxon>
    </lineage>
</organism>
<dbReference type="InterPro" id="IPR018108">
    <property type="entry name" value="MCP_transmembrane"/>
</dbReference>
<evidence type="ECO:0000256" key="7">
    <source>
        <dbReference type="ARBA" id="ARBA00022989"/>
    </source>
</evidence>
<feature type="non-terminal residue" evidence="11">
    <location>
        <position position="338"/>
    </location>
</feature>
<evidence type="ECO:0000256" key="5">
    <source>
        <dbReference type="ARBA" id="ARBA00022737"/>
    </source>
</evidence>
<evidence type="ECO:0000256" key="4">
    <source>
        <dbReference type="ARBA" id="ARBA00022692"/>
    </source>
</evidence>
<evidence type="ECO:0000256" key="9">
    <source>
        <dbReference type="PROSITE-ProRule" id="PRU00282"/>
    </source>
</evidence>
<dbReference type="AlphaFoldDB" id="A0A3E2HRE4"/>
<evidence type="ECO:0000256" key="10">
    <source>
        <dbReference type="RuleBase" id="RU000488"/>
    </source>
</evidence>
<keyword evidence="6" id="KW-0999">Mitochondrion inner membrane</keyword>
<dbReference type="OrthoDB" id="250329at2759"/>
<dbReference type="OMA" id="DIWIAGA"/>
<sequence length="338" mass="37091">MSTIHTDVLLAGAFAAVTVDFLVYPLDTIKTRFQSPDYKKIYYDASRNTANKRLLFRGLYQGVGGVVLITIPSAGAFFTTYEATKTLLNKINSTSNRSRPGLIPQPLIHSAASATAELVSCFILTPAEVLKQNAQMIRRPVRSSSSRSAVIFQPSVTLQALRQFKRPSQLWRGYTALAARNLPFTALQFPMFEHLKVAFKRYREKRGTYTGSLAQTAMTTAMSAGVAGSIAAVVTTPIDVIKTRIMLSAANESSESAALKKIEMARKRGESLHTLAMKEGTTKRRGLEVAREVIRDSGIKGLFRGGVLRAIWTALGSGLYLGVYESSRVWLGSQRKTD</sequence>
<dbReference type="STRING" id="5539.A0A3E2HRE4"/>
<protein>
    <submittedName>
        <fullName evidence="11">Uncharacterized protein</fullName>
    </submittedName>
</protein>
<feature type="non-terminal residue" evidence="11">
    <location>
        <position position="1"/>
    </location>
</feature>
<dbReference type="GO" id="GO:0016020">
    <property type="term" value="C:membrane"/>
    <property type="evidence" value="ECO:0007669"/>
    <property type="project" value="UniProtKB-SubCell"/>
</dbReference>
<accession>A0A3E2HRE4</accession>
<evidence type="ECO:0000256" key="8">
    <source>
        <dbReference type="ARBA" id="ARBA00023136"/>
    </source>
</evidence>
<evidence type="ECO:0000313" key="12">
    <source>
        <dbReference type="Proteomes" id="UP000258309"/>
    </source>
</evidence>
<feature type="repeat" description="Solcar" evidence="9">
    <location>
        <begin position="104"/>
        <end position="198"/>
    </location>
</feature>
<evidence type="ECO:0000256" key="1">
    <source>
        <dbReference type="ARBA" id="ARBA00004141"/>
    </source>
</evidence>
<keyword evidence="7" id="KW-1133">Transmembrane helix</keyword>
<evidence type="ECO:0000256" key="3">
    <source>
        <dbReference type="ARBA" id="ARBA00022448"/>
    </source>
</evidence>